<dbReference type="HOGENOM" id="CLU_029871_0_0_1"/>
<dbReference type="Pfam" id="PF01328">
    <property type="entry name" value="Peroxidase_2"/>
    <property type="match status" value="1"/>
</dbReference>
<sequence length="179" mass="19760">MTPAQIISAVQEGFNMRHDLVDFLTYAVFIVDDNPLTGLFSLGGKTPLTGPHPPQPVLAVDLKCDVSTKRVRLKVTFNAGYNSQIFLFTADAFFGDNHSFNETQFEGLVAFTNRFGGGVLNLTSAAEYRCQRIQESIAHNPNFSFVSPRVIGAYAETAFPLFFVDGRKADLHLPLDIAR</sequence>
<dbReference type="GO" id="GO:0004601">
    <property type="term" value="F:peroxidase activity"/>
    <property type="evidence" value="ECO:0007669"/>
    <property type="project" value="UniProtKB-KW"/>
</dbReference>
<reference evidence="9 10" key="1">
    <citation type="submission" date="2014-06" db="EMBL/GenBank/DDBJ databases">
        <title>Evolutionary Origins and Diversification of the Mycorrhizal Mutualists.</title>
        <authorList>
            <consortium name="DOE Joint Genome Institute"/>
            <consortium name="Mycorrhizal Genomics Consortium"/>
            <person name="Kohler A."/>
            <person name="Kuo A."/>
            <person name="Nagy L.G."/>
            <person name="Floudas D."/>
            <person name="Copeland A."/>
            <person name="Barry K.W."/>
            <person name="Cichocki N."/>
            <person name="Veneault-Fourrey C."/>
            <person name="LaButti K."/>
            <person name="Lindquist E.A."/>
            <person name="Lipzen A."/>
            <person name="Lundell T."/>
            <person name="Morin E."/>
            <person name="Murat C."/>
            <person name="Riley R."/>
            <person name="Ohm R."/>
            <person name="Sun H."/>
            <person name="Tunlid A."/>
            <person name="Henrissat B."/>
            <person name="Grigoriev I.V."/>
            <person name="Hibbett D.S."/>
            <person name="Martin F."/>
        </authorList>
    </citation>
    <scope>NUCLEOTIDE SEQUENCE [LARGE SCALE GENOMIC DNA]</scope>
    <source>
        <strain evidence="9 10">SS14</strain>
    </source>
</reference>
<dbReference type="Proteomes" id="UP000054279">
    <property type="component" value="Unassembled WGS sequence"/>
</dbReference>
<keyword evidence="4" id="KW-0479">Metal-binding</keyword>
<evidence type="ECO:0000313" key="9">
    <source>
        <dbReference type="EMBL" id="KIJ44704.1"/>
    </source>
</evidence>
<evidence type="ECO:0000256" key="1">
    <source>
        <dbReference type="ARBA" id="ARBA00001970"/>
    </source>
</evidence>
<dbReference type="PANTHER" id="PTHR33577">
    <property type="entry name" value="STERIGMATOCYSTIN BIOSYNTHESIS PEROXIDASE STCC-RELATED"/>
    <property type="match status" value="1"/>
</dbReference>
<evidence type="ECO:0000256" key="5">
    <source>
        <dbReference type="ARBA" id="ARBA00023002"/>
    </source>
</evidence>
<dbReference type="EMBL" id="KN837116">
    <property type="protein sequence ID" value="KIJ44704.1"/>
    <property type="molecule type" value="Genomic_DNA"/>
</dbReference>
<dbReference type="OrthoDB" id="2542103at2759"/>
<keyword evidence="6" id="KW-0408">Iron</keyword>
<gene>
    <name evidence="9" type="ORF">M422DRAFT_252011</name>
</gene>
<feature type="domain" description="Heme haloperoxidase family profile" evidence="8">
    <location>
        <begin position="1"/>
        <end position="179"/>
    </location>
</feature>
<keyword evidence="10" id="KW-1185">Reference proteome</keyword>
<evidence type="ECO:0000259" key="8">
    <source>
        <dbReference type="PROSITE" id="PS51405"/>
    </source>
</evidence>
<organism evidence="9 10">
    <name type="scientific">Sphaerobolus stellatus (strain SS14)</name>
    <dbReference type="NCBI Taxonomy" id="990650"/>
    <lineage>
        <taxon>Eukaryota</taxon>
        <taxon>Fungi</taxon>
        <taxon>Dikarya</taxon>
        <taxon>Basidiomycota</taxon>
        <taxon>Agaricomycotina</taxon>
        <taxon>Agaricomycetes</taxon>
        <taxon>Phallomycetidae</taxon>
        <taxon>Geastrales</taxon>
        <taxon>Sphaerobolaceae</taxon>
        <taxon>Sphaerobolus</taxon>
    </lineage>
</organism>
<evidence type="ECO:0000313" key="10">
    <source>
        <dbReference type="Proteomes" id="UP000054279"/>
    </source>
</evidence>
<keyword evidence="5" id="KW-0560">Oxidoreductase</keyword>
<evidence type="ECO:0000256" key="6">
    <source>
        <dbReference type="ARBA" id="ARBA00023004"/>
    </source>
</evidence>
<evidence type="ECO:0000256" key="3">
    <source>
        <dbReference type="ARBA" id="ARBA00022617"/>
    </source>
</evidence>
<accession>A0A0C9VCK8</accession>
<name>A0A0C9VCK8_SPHS4</name>
<dbReference type="AlphaFoldDB" id="A0A0C9VCK8"/>
<keyword evidence="3" id="KW-0349">Heme</keyword>
<proteinExistence type="inferred from homology"/>
<dbReference type="PROSITE" id="PS51405">
    <property type="entry name" value="HEME_HALOPEROXIDASE"/>
    <property type="match status" value="1"/>
</dbReference>
<protein>
    <recommendedName>
        <fullName evidence="8">Heme haloperoxidase family profile domain-containing protein</fullName>
    </recommendedName>
</protein>
<comment type="similarity">
    <text evidence="7">Belongs to the chloroperoxidase family.</text>
</comment>
<dbReference type="InterPro" id="IPR036851">
    <property type="entry name" value="Chloroperoxidase-like_sf"/>
</dbReference>
<comment type="cofactor">
    <cofactor evidence="1">
        <name>heme b</name>
        <dbReference type="ChEBI" id="CHEBI:60344"/>
    </cofactor>
</comment>
<evidence type="ECO:0000256" key="4">
    <source>
        <dbReference type="ARBA" id="ARBA00022723"/>
    </source>
</evidence>
<dbReference type="PANTHER" id="PTHR33577:SF16">
    <property type="entry name" value="HEME HALOPEROXIDASE FAMILY PROFILE DOMAIN-CONTAINING PROTEIN"/>
    <property type="match status" value="1"/>
</dbReference>
<evidence type="ECO:0000256" key="7">
    <source>
        <dbReference type="ARBA" id="ARBA00025795"/>
    </source>
</evidence>
<evidence type="ECO:0000256" key="2">
    <source>
        <dbReference type="ARBA" id="ARBA00022559"/>
    </source>
</evidence>
<dbReference type="Gene3D" id="1.10.489.10">
    <property type="entry name" value="Chloroperoxidase-like"/>
    <property type="match status" value="1"/>
</dbReference>
<keyword evidence="2" id="KW-0575">Peroxidase</keyword>
<dbReference type="InterPro" id="IPR000028">
    <property type="entry name" value="Chloroperoxidase"/>
</dbReference>
<dbReference type="GO" id="GO:0046872">
    <property type="term" value="F:metal ion binding"/>
    <property type="evidence" value="ECO:0007669"/>
    <property type="project" value="UniProtKB-KW"/>
</dbReference>